<dbReference type="RefSeq" id="WP_195867017.1">
    <property type="nucleotide sequence ID" value="NZ_JADPKZ010000025.1"/>
</dbReference>
<dbReference type="InterPro" id="IPR016181">
    <property type="entry name" value="Acyl_CoA_acyltransferase"/>
</dbReference>
<feature type="domain" description="N-acetyltransferase" evidence="3">
    <location>
        <begin position="11"/>
        <end position="145"/>
    </location>
</feature>
<protein>
    <submittedName>
        <fullName evidence="4">GNAT family N-acetyltransferase</fullName>
    </submittedName>
</protein>
<evidence type="ECO:0000256" key="2">
    <source>
        <dbReference type="ARBA" id="ARBA00023315"/>
    </source>
</evidence>
<keyword evidence="1" id="KW-0808">Transferase</keyword>
<dbReference type="Proteomes" id="UP000642910">
    <property type="component" value="Unassembled WGS sequence"/>
</dbReference>
<evidence type="ECO:0000313" key="5">
    <source>
        <dbReference type="Proteomes" id="UP000642910"/>
    </source>
</evidence>
<dbReference type="PANTHER" id="PTHR43877">
    <property type="entry name" value="AMINOALKYLPHOSPHONATE N-ACETYLTRANSFERASE-RELATED-RELATED"/>
    <property type="match status" value="1"/>
</dbReference>
<dbReference type="InterPro" id="IPR000182">
    <property type="entry name" value="GNAT_dom"/>
</dbReference>
<proteinExistence type="predicted"/>
<dbReference type="PROSITE" id="PS51186">
    <property type="entry name" value="GNAT"/>
    <property type="match status" value="1"/>
</dbReference>
<name>A0ABS0F0D3_9BACL</name>
<dbReference type="Gene3D" id="3.40.630.30">
    <property type="match status" value="1"/>
</dbReference>
<reference evidence="4 5" key="1">
    <citation type="submission" date="2020-11" db="EMBL/GenBank/DDBJ databases">
        <title>Genomic insight of Alicyclobacillus mali FL 18 reveals a new arsenic-resistant strain, with potential in environmental biotechnology.</title>
        <authorList>
            <person name="Fiorentino G."/>
            <person name="Gallo G."/>
            <person name="Aulitto M."/>
        </authorList>
    </citation>
    <scope>NUCLEOTIDE SEQUENCE [LARGE SCALE GENOMIC DNA]</scope>
    <source>
        <strain evidence="4 5">FL 18</strain>
    </source>
</reference>
<sequence length="167" mass="18981">MELSRTHHPIQVIRPQREADRRWLLDLWNREWGGETMVSRGRVYRLEDVEAVIAVQGGAYVGAATFVVLDEECELLSLNSLVEGIGVGTRLLQAVEDAAQQAGVPRVTLITSNDNLKAMRFYQRRGYRFHAVHVGAIDEARKRKPSIPRLGLDGIPLHDEIEMRKVW</sequence>
<dbReference type="CDD" id="cd04301">
    <property type="entry name" value="NAT_SF"/>
    <property type="match status" value="1"/>
</dbReference>
<organism evidence="4 5">
    <name type="scientific">Alicyclobacillus mali</name>
    <name type="common">ex Roth et al. 2021</name>
    <dbReference type="NCBI Taxonomy" id="1123961"/>
    <lineage>
        <taxon>Bacteria</taxon>
        <taxon>Bacillati</taxon>
        <taxon>Bacillota</taxon>
        <taxon>Bacilli</taxon>
        <taxon>Bacillales</taxon>
        <taxon>Alicyclobacillaceae</taxon>
        <taxon>Alicyclobacillus</taxon>
    </lineage>
</organism>
<dbReference type="SUPFAM" id="SSF55729">
    <property type="entry name" value="Acyl-CoA N-acyltransferases (Nat)"/>
    <property type="match status" value="1"/>
</dbReference>
<dbReference type="Pfam" id="PF00583">
    <property type="entry name" value="Acetyltransf_1"/>
    <property type="match status" value="1"/>
</dbReference>
<accession>A0ABS0F0D3</accession>
<evidence type="ECO:0000313" key="4">
    <source>
        <dbReference type="EMBL" id="MBF8376754.1"/>
    </source>
</evidence>
<keyword evidence="5" id="KW-1185">Reference proteome</keyword>
<dbReference type="EMBL" id="JADPKZ010000025">
    <property type="protein sequence ID" value="MBF8376754.1"/>
    <property type="molecule type" value="Genomic_DNA"/>
</dbReference>
<dbReference type="InterPro" id="IPR050832">
    <property type="entry name" value="Bact_Acetyltransf"/>
</dbReference>
<evidence type="ECO:0000256" key="1">
    <source>
        <dbReference type="ARBA" id="ARBA00022679"/>
    </source>
</evidence>
<comment type="caution">
    <text evidence="4">The sequence shown here is derived from an EMBL/GenBank/DDBJ whole genome shotgun (WGS) entry which is preliminary data.</text>
</comment>
<evidence type="ECO:0000259" key="3">
    <source>
        <dbReference type="PROSITE" id="PS51186"/>
    </source>
</evidence>
<keyword evidence="2" id="KW-0012">Acyltransferase</keyword>
<gene>
    <name evidence="4" type="ORF">IW967_02535</name>
</gene>